<protein>
    <submittedName>
        <fullName evidence="2">Uncharacterized protein</fullName>
    </submittedName>
</protein>
<proteinExistence type="predicted"/>
<reference evidence="3" key="1">
    <citation type="journal article" date="2018" name="Front. Microbiol.">
        <title>Genome-Based Analysis Reveals the Taxonomy and Diversity of the Family Idiomarinaceae.</title>
        <authorList>
            <person name="Liu Y."/>
            <person name="Lai Q."/>
            <person name="Shao Z."/>
        </authorList>
    </citation>
    <scope>NUCLEOTIDE SEQUENCE [LARGE SCALE GENOMIC DNA]</scope>
    <source>
        <strain evidence="3">GBPy7</strain>
    </source>
</reference>
<feature type="transmembrane region" description="Helical" evidence="1">
    <location>
        <begin position="125"/>
        <end position="148"/>
    </location>
</feature>
<evidence type="ECO:0000313" key="2">
    <source>
        <dbReference type="EMBL" id="RUO18513.1"/>
    </source>
</evidence>
<feature type="transmembrane region" description="Helical" evidence="1">
    <location>
        <begin position="154"/>
        <end position="175"/>
    </location>
</feature>
<sequence length="211" mass="24377">MKALLVVIMSLVLGLAGYSVYISTLHKVQSDVQLPRIFEFEKADFLELSHEQAADIAVGINETHSENIRTTNRQFSRAHQINKLLFLTILILCALFAYFAFRKNMQEPIEQPGILRSAWHGGESLWLVFWVYHFLGTLLLTGAFMWLIDKIPVLVVVLLLALMLSYFVWSTVAIWRCAVNSSSLWYFLARAYVVITILYVIRDTFYFFVLE</sequence>
<keyword evidence="3" id="KW-1185">Reference proteome</keyword>
<feature type="transmembrane region" description="Helical" evidence="1">
    <location>
        <begin position="84"/>
        <end position="101"/>
    </location>
</feature>
<dbReference type="OrthoDB" id="5571302at2"/>
<keyword evidence="1" id="KW-1133">Transmembrane helix</keyword>
<evidence type="ECO:0000256" key="1">
    <source>
        <dbReference type="SAM" id="Phobius"/>
    </source>
</evidence>
<keyword evidence="1" id="KW-0812">Transmembrane</keyword>
<evidence type="ECO:0000313" key="3">
    <source>
        <dbReference type="Proteomes" id="UP000288395"/>
    </source>
</evidence>
<dbReference type="Proteomes" id="UP000288395">
    <property type="component" value="Unassembled WGS sequence"/>
</dbReference>
<organism evidence="2 3">
    <name type="scientific">Aliidiomarina iranensis</name>
    <dbReference type="NCBI Taxonomy" id="1434071"/>
    <lineage>
        <taxon>Bacteria</taxon>
        <taxon>Pseudomonadati</taxon>
        <taxon>Pseudomonadota</taxon>
        <taxon>Gammaproteobacteria</taxon>
        <taxon>Alteromonadales</taxon>
        <taxon>Idiomarinaceae</taxon>
        <taxon>Aliidiomarina</taxon>
    </lineage>
</organism>
<gene>
    <name evidence="2" type="ORF">CWE08_11390</name>
</gene>
<keyword evidence="1" id="KW-0472">Membrane</keyword>
<accession>A0A432VQP8</accession>
<dbReference type="EMBL" id="PIPJ01000011">
    <property type="protein sequence ID" value="RUO18513.1"/>
    <property type="molecule type" value="Genomic_DNA"/>
</dbReference>
<dbReference type="RefSeq" id="WP_126768334.1">
    <property type="nucleotide sequence ID" value="NZ_PIPJ01000011.1"/>
</dbReference>
<feature type="transmembrane region" description="Helical" evidence="1">
    <location>
        <begin position="187"/>
        <end position="209"/>
    </location>
</feature>
<comment type="caution">
    <text evidence="2">The sequence shown here is derived from an EMBL/GenBank/DDBJ whole genome shotgun (WGS) entry which is preliminary data.</text>
</comment>
<dbReference type="AlphaFoldDB" id="A0A432VQP8"/>
<name>A0A432VQP8_9GAMM</name>